<dbReference type="AlphaFoldDB" id="A0A345SVW5"/>
<dbReference type="GO" id="GO:0004540">
    <property type="term" value="F:RNA nuclease activity"/>
    <property type="evidence" value="ECO:0007669"/>
    <property type="project" value="InterPro"/>
</dbReference>
<dbReference type="EC" id="3.1.-.-" evidence="8"/>
<dbReference type="HAMAP" id="MF_00265">
    <property type="entry name" value="VapC_Nob1"/>
    <property type="match status" value="1"/>
</dbReference>
<dbReference type="InterPro" id="IPR022907">
    <property type="entry name" value="VapC_family"/>
</dbReference>
<feature type="binding site" evidence="8">
    <location>
        <position position="7"/>
    </location>
    <ligand>
        <name>Mg(2+)</name>
        <dbReference type="ChEBI" id="CHEBI:18420"/>
    </ligand>
</feature>
<name>A0A345SVW5_9ACTN</name>
<comment type="cofactor">
    <cofactor evidence="1 8">
        <name>Mg(2+)</name>
        <dbReference type="ChEBI" id="CHEBI:18420"/>
    </cofactor>
</comment>
<evidence type="ECO:0000256" key="2">
    <source>
        <dbReference type="ARBA" id="ARBA00022649"/>
    </source>
</evidence>
<keyword evidence="8" id="KW-0800">Toxin</keyword>
<dbReference type="SUPFAM" id="SSF88723">
    <property type="entry name" value="PIN domain-like"/>
    <property type="match status" value="1"/>
</dbReference>
<keyword evidence="6 8" id="KW-0460">Magnesium</keyword>
<dbReference type="Pfam" id="PF01850">
    <property type="entry name" value="PIN"/>
    <property type="match status" value="1"/>
</dbReference>
<keyword evidence="4 8" id="KW-0479">Metal-binding</keyword>
<dbReference type="RefSeq" id="WP_111494727.1">
    <property type="nucleotide sequence ID" value="NZ_CP031264.1"/>
</dbReference>
<evidence type="ECO:0000256" key="7">
    <source>
        <dbReference type="ARBA" id="ARBA00038093"/>
    </source>
</evidence>
<keyword evidence="5 8" id="KW-0378">Hydrolase</keyword>
<evidence type="ECO:0000313" key="11">
    <source>
        <dbReference type="Proteomes" id="UP000249340"/>
    </source>
</evidence>
<dbReference type="GO" id="GO:0000287">
    <property type="term" value="F:magnesium ion binding"/>
    <property type="evidence" value="ECO:0007669"/>
    <property type="project" value="UniProtKB-UniRule"/>
</dbReference>
<evidence type="ECO:0000256" key="1">
    <source>
        <dbReference type="ARBA" id="ARBA00001946"/>
    </source>
</evidence>
<dbReference type="InterPro" id="IPR002716">
    <property type="entry name" value="PIN_dom"/>
</dbReference>
<keyword evidence="3 8" id="KW-0540">Nuclease</keyword>
<evidence type="ECO:0000256" key="4">
    <source>
        <dbReference type="ARBA" id="ARBA00022723"/>
    </source>
</evidence>
<dbReference type="PANTHER" id="PTHR33653">
    <property type="entry name" value="RIBONUCLEASE VAPC2"/>
    <property type="match status" value="1"/>
</dbReference>
<dbReference type="Gene3D" id="3.40.50.1010">
    <property type="entry name" value="5'-nuclease"/>
    <property type="match status" value="1"/>
</dbReference>
<evidence type="ECO:0000256" key="3">
    <source>
        <dbReference type="ARBA" id="ARBA00022722"/>
    </source>
</evidence>
<dbReference type="InterPro" id="IPR029060">
    <property type="entry name" value="PIN-like_dom_sf"/>
</dbReference>
<reference evidence="11" key="1">
    <citation type="submission" date="2018-07" db="EMBL/GenBank/DDBJ databases">
        <title>Streptacidiphilus bronchialis DSM 106435 chromosome.</title>
        <authorList>
            <person name="Batra D."/>
            <person name="Gulvik C.A."/>
        </authorList>
    </citation>
    <scope>NUCLEOTIDE SEQUENCE [LARGE SCALE GENOMIC DNA]</scope>
    <source>
        <strain evidence="11">DSM 106435</strain>
    </source>
</reference>
<comment type="similarity">
    <text evidence="7 8">Belongs to the PINc/VapC protein family.</text>
</comment>
<comment type="function">
    <text evidence="8">Toxic component of a toxin-antitoxin (TA) system. An RNase.</text>
</comment>
<evidence type="ECO:0000256" key="8">
    <source>
        <dbReference type="HAMAP-Rule" id="MF_00265"/>
    </source>
</evidence>
<accession>A0A345SVW5</accession>
<dbReference type="GO" id="GO:0090729">
    <property type="term" value="F:toxin activity"/>
    <property type="evidence" value="ECO:0007669"/>
    <property type="project" value="UniProtKB-KW"/>
</dbReference>
<dbReference type="KEGG" id="stri:C7M71_010910"/>
<evidence type="ECO:0000256" key="5">
    <source>
        <dbReference type="ARBA" id="ARBA00022801"/>
    </source>
</evidence>
<dbReference type="EMBL" id="CP031264">
    <property type="protein sequence ID" value="AXI77870.1"/>
    <property type="molecule type" value="Genomic_DNA"/>
</dbReference>
<sequence>MIRYLIDSSALWRIQRDKDIRAAWAEVISEGVVGSCHPQRTEFRASARTSAEYEDMTRMFEALYDDVPVPKSAWRWIEAAQYRLTRSGGHRALSVVDLLISATAAHAGLTVLHDHNDLVTAARSLDDLAERSVRRVPGG</sequence>
<evidence type="ECO:0000313" key="10">
    <source>
        <dbReference type="EMBL" id="AXI77870.1"/>
    </source>
</evidence>
<dbReference type="OrthoDB" id="5185254at2"/>
<evidence type="ECO:0000256" key="6">
    <source>
        <dbReference type="ARBA" id="ARBA00022842"/>
    </source>
</evidence>
<protein>
    <recommendedName>
        <fullName evidence="8">Ribonuclease VapC</fullName>
        <shortName evidence="8">RNase VapC</shortName>
        <ecNumber evidence="8">3.1.-.-</ecNumber>
    </recommendedName>
    <alternativeName>
        <fullName evidence="8">Toxin VapC</fullName>
    </alternativeName>
</protein>
<feature type="domain" description="PIN" evidence="9">
    <location>
        <begin position="4"/>
        <end position="118"/>
    </location>
</feature>
<dbReference type="PANTHER" id="PTHR33653:SF1">
    <property type="entry name" value="RIBONUCLEASE VAPC2"/>
    <property type="match status" value="1"/>
</dbReference>
<dbReference type="GO" id="GO:0016787">
    <property type="term" value="F:hydrolase activity"/>
    <property type="evidence" value="ECO:0007669"/>
    <property type="project" value="UniProtKB-KW"/>
</dbReference>
<gene>
    <name evidence="8" type="primary">vapC</name>
    <name evidence="10" type="ORF">C7M71_010910</name>
</gene>
<dbReference type="InterPro" id="IPR050556">
    <property type="entry name" value="Type_II_TA_system_RNase"/>
</dbReference>
<proteinExistence type="inferred from homology"/>
<keyword evidence="11" id="KW-1185">Reference proteome</keyword>
<organism evidence="10 11">
    <name type="scientific">Peterkaempfera bronchialis</name>
    <dbReference type="NCBI Taxonomy" id="2126346"/>
    <lineage>
        <taxon>Bacteria</taxon>
        <taxon>Bacillati</taxon>
        <taxon>Actinomycetota</taxon>
        <taxon>Actinomycetes</taxon>
        <taxon>Kitasatosporales</taxon>
        <taxon>Streptomycetaceae</taxon>
        <taxon>Peterkaempfera</taxon>
    </lineage>
</organism>
<keyword evidence="2 8" id="KW-1277">Toxin-antitoxin system</keyword>
<feature type="binding site" evidence="8">
    <location>
        <position position="97"/>
    </location>
    <ligand>
        <name>Mg(2+)</name>
        <dbReference type="ChEBI" id="CHEBI:18420"/>
    </ligand>
</feature>
<evidence type="ECO:0000259" key="9">
    <source>
        <dbReference type="Pfam" id="PF01850"/>
    </source>
</evidence>
<dbReference type="Proteomes" id="UP000249340">
    <property type="component" value="Chromosome"/>
</dbReference>